<name>A0A9P4WG07_9PLEO</name>
<accession>A0A9P4WG07</accession>
<dbReference type="Proteomes" id="UP000758155">
    <property type="component" value="Unassembled WGS sequence"/>
</dbReference>
<dbReference type="AlphaFoldDB" id="A0A9P4WG07"/>
<sequence>MASDQDLPIPQAVLDIYPSDWGGDVTDGIGSLDHLSEIYGEIFQVDQLGQKIIVCSSHRMIDELCNPDSFGSTPGGMLEQKKALNKDQLLTANPDDKVSQLAKPENTVKS</sequence>
<comment type="caution">
    <text evidence="1">The sequence shown here is derived from an EMBL/GenBank/DDBJ whole genome shotgun (WGS) entry which is preliminary data.</text>
</comment>
<organism evidence="1 2">
    <name type="scientific">Didymella heteroderae</name>
    <dbReference type="NCBI Taxonomy" id="1769908"/>
    <lineage>
        <taxon>Eukaryota</taxon>
        <taxon>Fungi</taxon>
        <taxon>Dikarya</taxon>
        <taxon>Ascomycota</taxon>
        <taxon>Pezizomycotina</taxon>
        <taxon>Dothideomycetes</taxon>
        <taxon>Pleosporomycetidae</taxon>
        <taxon>Pleosporales</taxon>
        <taxon>Pleosporineae</taxon>
        <taxon>Didymellaceae</taxon>
        <taxon>Didymella</taxon>
    </lineage>
</organism>
<keyword evidence="2" id="KW-1185">Reference proteome</keyword>
<evidence type="ECO:0000313" key="1">
    <source>
        <dbReference type="EMBL" id="KAF3031391.1"/>
    </source>
</evidence>
<dbReference type="EMBL" id="SWKV01000154">
    <property type="protein sequence ID" value="KAF3031391.1"/>
    <property type="molecule type" value="Genomic_DNA"/>
</dbReference>
<reference evidence="1" key="1">
    <citation type="submission" date="2019-04" db="EMBL/GenBank/DDBJ databases">
        <title>Sequencing of skin fungus with MAO and IRED activity.</title>
        <authorList>
            <person name="Marsaioli A.J."/>
            <person name="Bonatto J.M.C."/>
            <person name="Reis Junior O."/>
        </authorList>
    </citation>
    <scope>NUCLEOTIDE SEQUENCE</scope>
    <source>
        <strain evidence="1">28M1</strain>
    </source>
</reference>
<proteinExistence type="predicted"/>
<gene>
    <name evidence="1" type="ORF">E8E12_001638</name>
</gene>
<protein>
    <submittedName>
        <fullName evidence="1">Uncharacterized protein</fullName>
    </submittedName>
</protein>
<dbReference type="OrthoDB" id="1470350at2759"/>
<evidence type="ECO:0000313" key="2">
    <source>
        <dbReference type="Proteomes" id="UP000758155"/>
    </source>
</evidence>